<dbReference type="GO" id="GO:0070813">
    <property type="term" value="P:hydrogen sulfide metabolic process"/>
    <property type="evidence" value="ECO:0007669"/>
    <property type="project" value="TreeGrafter"/>
</dbReference>
<dbReference type="SMART" id="SM00450">
    <property type="entry name" value="RHOD"/>
    <property type="match status" value="1"/>
</dbReference>
<dbReference type="InterPro" id="IPR036866">
    <property type="entry name" value="RibonucZ/Hydroxyglut_hydro"/>
</dbReference>
<organism evidence="3 4">
    <name type="scientific">Pseudobacter ginsenosidimutans</name>
    <dbReference type="NCBI Taxonomy" id="661488"/>
    <lineage>
        <taxon>Bacteria</taxon>
        <taxon>Pseudomonadati</taxon>
        <taxon>Bacteroidota</taxon>
        <taxon>Chitinophagia</taxon>
        <taxon>Chitinophagales</taxon>
        <taxon>Chitinophagaceae</taxon>
        <taxon>Pseudobacter</taxon>
    </lineage>
</organism>
<comment type="caution">
    <text evidence="3">The sequence shown here is derived from an EMBL/GenBank/DDBJ whole genome shotgun (WGS) entry which is preliminary data.</text>
</comment>
<dbReference type="FunFam" id="3.60.15.10:FF:000030">
    <property type="entry name" value="Metallo-beta-lactamase family protein"/>
    <property type="match status" value="1"/>
</dbReference>
<dbReference type="GO" id="GO:0050313">
    <property type="term" value="F:sulfur dioxygenase activity"/>
    <property type="evidence" value="ECO:0007669"/>
    <property type="project" value="InterPro"/>
</dbReference>
<dbReference type="SUPFAM" id="SSF52821">
    <property type="entry name" value="Rhodanese/Cell cycle control phosphatase"/>
    <property type="match status" value="2"/>
</dbReference>
<dbReference type="Proteomes" id="UP000293874">
    <property type="component" value="Unassembled WGS sequence"/>
</dbReference>
<dbReference type="CDD" id="cd07724">
    <property type="entry name" value="POD-like_MBL-fold"/>
    <property type="match status" value="1"/>
</dbReference>
<dbReference type="InterPro" id="IPR051682">
    <property type="entry name" value="Mito_Persulfide_Diox"/>
</dbReference>
<dbReference type="PANTHER" id="PTHR43084:SF1">
    <property type="entry name" value="PERSULFIDE DIOXYGENASE ETHE1, MITOCHONDRIAL"/>
    <property type="match status" value="1"/>
</dbReference>
<proteinExistence type="predicted"/>
<reference evidence="3 4" key="1">
    <citation type="submission" date="2019-02" db="EMBL/GenBank/DDBJ databases">
        <title>Genomic Encyclopedia of Type Strains, Phase IV (KMG-IV): sequencing the most valuable type-strain genomes for metagenomic binning, comparative biology and taxonomic classification.</title>
        <authorList>
            <person name="Goeker M."/>
        </authorList>
    </citation>
    <scope>NUCLEOTIDE SEQUENCE [LARGE SCALE GENOMIC DNA]</scope>
    <source>
        <strain evidence="3 4">DSM 18116</strain>
    </source>
</reference>
<dbReference type="OrthoDB" id="9784009at2"/>
<dbReference type="InterPro" id="IPR001279">
    <property type="entry name" value="Metallo-B-lactamas"/>
</dbReference>
<name>A0A4Q7N634_9BACT</name>
<evidence type="ECO:0000256" key="1">
    <source>
        <dbReference type="ARBA" id="ARBA00022723"/>
    </source>
</evidence>
<dbReference type="InterPro" id="IPR001763">
    <property type="entry name" value="Rhodanese-like_dom"/>
</dbReference>
<feature type="domain" description="Rhodanese" evidence="2">
    <location>
        <begin position="378"/>
        <end position="466"/>
    </location>
</feature>
<dbReference type="SMART" id="SM00849">
    <property type="entry name" value="Lactamase_B"/>
    <property type="match status" value="1"/>
</dbReference>
<protein>
    <submittedName>
        <fullName evidence="3">Hydroxyacylglutathione hydrolase</fullName>
    </submittedName>
</protein>
<evidence type="ECO:0000313" key="4">
    <source>
        <dbReference type="Proteomes" id="UP000293874"/>
    </source>
</evidence>
<evidence type="ECO:0000259" key="2">
    <source>
        <dbReference type="PROSITE" id="PS50206"/>
    </source>
</evidence>
<dbReference type="RefSeq" id="WP_130540832.1">
    <property type="nucleotide sequence ID" value="NZ_CP042431.1"/>
</dbReference>
<dbReference type="Pfam" id="PF00581">
    <property type="entry name" value="Rhodanese"/>
    <property type="match status" value="2"/>
</dbReference>
<dbReference type="PROSITE" id="PS50206">
    <property type="entry name" value="RHODANESE_3"/>
    <property type="match status" value="2"/>
</dbReference>
<evidence type="ECO:0000313" key="3">
    <source>
        <dbReference type="EMBL" id="RZS76536.1"/>
    </source>
</evidence>
<keyword evidence="4" id="KW-1185">Reference proteome</keyword>
<dbReference type="InterPro" id="IPR036873">
    <property type="entry name" value="Rhodanese-like_dom_sf"/>
</dbReference>
<keyword evidence="1" id="KW-0479">Metal-binding</keyword>
<dbReference type="Gene3D" id="3.40.250.10">
    <property type="entry name" value="Rhodanese-like domain"/>
    <property type="match status" value="2"/>
</dbReference>
<dbReference type="EMBL" id="SGXA01000001">
    <property type="protein sequence ID" value="RZS76536.1"/>
    <property type="molecule type" value="Genomic_DNA"/>
</dbReference>
<sequence length="469" mass="51472">MYFQHVYDKSLAQASYFIGCQQAGVAAVIDPKRDVDTYIKIAQEQNMAITQIYETHIHADFLSGSRELAALTGATMYLSGEGGPDWQYEFEHHSLHHGNSIKLGNLQFDVLHTPGHTPESISLLLTDLPGSEDPVMLFTGDFVFVGDIGRPDLLEKAAGLKGTQEAGAHQLFHSLKQFTDIPDYVQVWPGHGAGSACGKALGAVPVTTAGYEKRRNWAFRFNNDEAGFVANLLEGQPEPPKYFAMMKKLNRVPRPLLTSVPVIPQLDATALKQAMDKGYRIIDTRHKSIFAKGFIPGSINIQGNNSFSTWAGWLLNYEEPFILLAEPGQLDDLTRKLMRIGLDNIFGYIPSVETYTNNGGQLTEAQLTDYKGLLALQAQGPVQLVDLRGATEYQTGHIPGAENVFVGTLPQQLQKIKKDTTVVVHCQSGDRSTIGYSLLAANGFNNIINFSGSMNEWVQQGGAVEKGNQ</sequence>
<dbReference type="GO" id="GO:0006749">
    <property type="term" value="P:glutathione metabolic process"/>
    <property type="evidence" value="ECO:0007669"/>
    <property type="project" value="InterPro"/>
</dbReference>
<dbReference type="Pfam" id="PF00753">
    <property type="entry name" value="Lactamase_B"/>
    <property type="match status" value="1"/>
</dbReference>
<dbReference type="AlphaFoldDB" id="A0A4Q7N634"/>
<accession>A0A4Q7N634</accession>
<dbReference type="GO" id="GO:0016787">
    <property type="term" value="F:hydrolase activity"/>
    <property type="evidence" value="ECO:0007669"/>
    <property type="project" value="UniProtKB-KW"/>
</dbReference>
<dbReference type="SUPFAM" id="SSF56281">
    <property type="entry name" value="Metallo-hydrolase/oxidoreductase"/>
    <property type="match status" value="1"/>
</dbReference>
<keyword evidence="3" id="KW-0378">Hydrolase</keyword>
<dbReference type="InterPro" id="IPR044528">
    <property type="entry name" value="POD-like_MBL-fold"/>
</dbReference>
<dbReference type="Gene3D" id="3.60.15.10">
    <property type="entry name" value="Ribonuclease Z/Hydroxyacylglutathione hydrolase-like"/>
    <property type="match status" value="1"/>
</dbReference>
<gene>
    <name evidence="3" type="ORF">EV199_2422</name>
</gene>
<dbReference type="PANTHER" id="PTHR43084">
    <property type="entry name" value="PERSULFIDE DIOXYGENASE ETHE1"/>
    <property type="match status" value="1"/>
</dbReference>
<dbReference type="CDD" id="cd00158">
    <property type="entry name" value="RHOD"/>
    <property type="match status" value="1"/>
</dbReference>
<feature type="domain" description="Rhodanese" evidence="2">
    <location>
        <begin position="275"/>
        <end position="364"/>
    </location>
</feature>
<dbReference type="GO" id="GO:0046872">
    <property type="term" value="F:metal ion binding"/>
    <property type="evidence" value="ECO:0007669"/>
    <property type="project" value="UniProtKB-KW"/>
</dbReference>